<dbReference type="Proteomes" id="UP000824260">
    <property type="component" value="Unassembled WGS sequence"/>
</dbReference>
<keyword evidence="1" id="KW-1133">Transmembrane helix</keyword>
<dbReference type="EMBL" id="DVFZ01000030">
    <property type="protein sequence ID" value="HIQ82000.1"/>
    <property type="molecule type" value="Genomic_DNA"/>
</dbReference>
<name>A0A9D0ZKC9_9FIRM</name>
<keyword evidence="1" id="KW-0812">Transmembrane</keyword>
<reference evidence="2" key="2">
    <citation type="journal article" date="2021" name="PeerJ">
        <title>Extensive microbial diversity within the chicken gut microbiome revealed by metagenomics and culture.</title>
        <authorList>
            <person name="Gilroy R."/>
            <person name="Ravi A."/>
            <person name="Getino M."/>
            <person name="Pursley I."/>
            <person name="Horton D.L."/>
            <person name="Alikhan N.F."/>
            <person name="Baker D."/>
            <person name="Gharbi K."/>
            <person name="Hall N."/>
            <person name="Watson M."/>
            <person name="Adriaenssens E.M."/>
            <person name="Foster-Nyarko E."/>
            <person name="Jarju S."/>
            <person name="Secka A."/>
            <person name="Antonio M."/>
            <person name="Oren A."/>
            <person name="Chaudhuri R.R."/>
            <person name="La Ragione R."/>
            <person name="Hildebrand F."/>
            <person name="Pallen M.J."/>
        </authorList>
    </citation>
    <scope>NUCLEOTIDE SEQUENCE</scope>
    <source>
        <strain evidence="2">ChiSjej6B24-2974</strain>
    </source>
</reference>
<feature type="transmembrane region" description="Helical" evidence="1">
    <location>
        <begin position="71"/>
        <end position="91"/>
    </location>
</feature>
<gene>
    <name evidence="2" type="ORF">IAA52_02740</name>
</gene>
<comment type="caution">
    <text evidence="2">The sequence shown here is derived from an EMBL/GenBank/DDBJ whole genome shotgun (WGS) entry which is preliminary data.</text>
</comment>
<protein>
    <submittedName>
        <fullName evidence="2">DUF4405 domain-containing protein</fullName>
    </submittedName>
</protein>
<feature type="transmembrane region" description="Helical" evidence="1">
    <location>
        <begin position="5"/>
        <end position="25"/>
    </location>
</feature>
<sequence>MKPKAIVKIAADVAMTVLLLLLMAYEMVGRAAHEWIGAGMFVLFIVHHALNWKWSRNLLRGKYTDMRALQTVFAALALLSMLGALVSAVFISEEVFAFLPIRGGRAFGRTLHMLSVYWGFVFLSLHLGLHWNAMMGMAGRLCKQTSRPRRIVLRVLGVCIALYGAYALVKRGIPDYMFLRTHFAFFDFEEPLIFFLLDDLAAMGLFVWLGHYLAKGLRSLQKRKAKA</sequence>
<dbReference type="AlphaFoldDB" id="A0A9D0ZKC9"/>
<evidence type="ECO:0000313" key="3">
    <source>
        <dbReference type="Proteomes" id="UP000824260"/>
    </source>
</evidence>
<feature type="transmembrane region" description="Helical" evidence="1">
    <location>
        <begin position="192"/>
        <end position="214"/>
    </location>
</feature>
<feature type="transmembrane region" description="Helical" evidence="1">
    <location>
        <begin position="31"/>
        <end position="50"/>
    </location>
</feature>
<reference evidence="2" key="1">
    <citation type="submission" date="2020-10" db="EMBL/GenBank/DDBJ databases">
        <authorList>
            <person name="Gilroy R."/>
        </authorList>
    </citation>
    <scope>NUCLEOTIDE SEQUENCE</scope>
    <source>
        <strain evidence="2">ChiSjej6B24-2974</strain>
    </source>
</reference>
<keyword evidence="1" id="KW-0472">Membrane</keyword>
<feature type="transmembrane region" description="Helical" evidence="1">
    <location>
        <begin position="111"/>
        <end position="131"/>
    </location>
</feature>
<organism evidence="2 3">
    <name type="scientific">Candidatus Pullichristensenella stercorigallinarum</name>
    <dbReference type="NCBI Taxonomy" id="2840909"/>
    <lineage>
        <taxon>Bacteria</taxon>
        <taxon>Bacillati</taxon>
        <taxon>Bacillota</taxon>
        <taxon>Clostridia</taxon>
        <taxon>Candidatus Pullichristensenella</taxon>
    </lineage>
</organism>
<evidence type="ECO:0000256" key="1">
    <source>
        <dbReference type="SAM" id="Phobius"/>
    </source>
</evidence>
<accession>A0A9D0ZKC9</accession>
<feature type="transmembrane region" description="Helical" evidence="1">
    <location>
        <begin position="151"/>
        <end position="169"/>
    </location>
</feature>
<proteinExistence type="predicted"/>
<evidence type="ECO:0000313" key="2">
    <source>
        <dbReference type="EMBL" id="HIQ82000.1"/>
    </source>
</evidence>